<proteinExistence type="predicted"/>
<dbReference type="EMBL" id="KR029583">
    <property type="protein sequence ID" value="AKH46460.1"/>
    <property type="molecule type" value="Genomic_DNA"/>
</dbReference>
<reference evidence="1" key="1">
    <citation type="journal article" date="2015" name="Front. Microbiol.">
        <title>Combining genomic sequencing methods to explore viral diversity and reveal potential virus-host interactions.</title>
        <authorList>
            <person name="Chow C.E."/>
            <person name="Winget D.M."/>
            <person name="White R.A.III."/>
            <person name="Hallam S.J."/>
            <person name="Suttle C.A."/>
        </authorList>
    </citation>
    <scope>NUCLEOTIDE SEQUENCE</scope>
    <source>
        <strain evidence="1">Anoxic3_8</strain>
    </source>
</reference>
<sequence>MKQLLLLIIIWSKKMKNNKDMLVLEFNFSVRTTKLHSDGVVAKLSKEIESYQAEPLRPAQLLFKARKEALLTELTKVSKAKGGLELSKLFAWKQSYIKREVALDNNYSDFNMNGFSKVYDNVVGSALSNKARELDAETATSWDEGIHDLNHEYGTFITPKQVVGSEWHEVKMVDLAPFKTSYAGEGTKEPYAGTSAIDFF</sequence>
<protein>
    <submittedName>
        <fullName evidence="1">Uncharacterized protein</fullName>
    </submittedName>
</protein>
<accession>A0A0F7L3I0</accession>
<evidence type="ECO:0000313" key="1">
    <source>
        <dbReference type="EMBL" id="AKH46460.1"/>
    </source>
</evidence>
<name>A0A0F7L3I0_9VIRU</name>
<organism evidence="1">
    <name type="scientific">uncultured marine virus</name>
    <dbReference type="NCBI Taxonomy" id="186617"/>
    <lineage>
        <taxon>Viruses</taxon>
        <taxon>environmental samples</taxon>
    </lineage>
</organism>
<reference evidence="1" key="2">
    <citation type="submission" date="2015-03" db="EMBL/GenBank/DDBJ databases">
        <authorList>
            <person name="Chow C.-E.T."/>
            <person name="Winget D.M."/>
            <person name="White R.A.III."/>
            <person name="Hallam S.J."/>
            <person name="Suttle C.A."/>
        </authorList>
    </citation>
    <scope>NUCLEOTIDE SEQUENCE</scope>
    <source>
        <strain evidence="1">Anoxic3_8</strain>
    </source>
</reference>